<dbReference type="STRING" id="1121476.SAMN02745751_03667"/>
<dbReference type="Pfam" id="PF04961">
    <property type="entry name" value="FTCD_C"/>
    <property type="match status" value="1"/>
</dbReference>
<gene>
    <name evidence="2" type="ORF">SAMN02745751_03667</name>
</gene>
<dbReference type="Gene3D" id="1.20.120.680">
    <property type="entry name" value="Formiminotetrahydrofolate cyclodeaminase monomer, up-and-down helical bundle"/>
    <property type="match status" value="1"/>
</dbReference>
<dbReference type="EMBL" id="FQZL01000057">
    <property type="protein sequence ID" value="SHJ89927.1"/>
    <property type="molecule type" value="Genomic_DNA"/>
</dbReference>
<dbReference type="Proteomes" id="UP000184052">
    <property type="component" value="Unassembled WGS sequence"/>
</dbReference>
<sequence>MMGNDILGKIIDSDNTKVGGGASSALSGAMAAGMISMVAKLSVKKEYGFSGDEYKIMAEELDILAEGLMHGAKKDEEAFVELMKAYKLPKETDEDKAARRQAIQDGSILASRVPESNAIMCRKVLDMGNTLVGKSNPNAASDLMVSIKLAELGVYGCILNIRANLPSIKDEKTLQEFEASIKKLES</sequence>
<name>A0A1M6N2J3_9FIRM</name>
<organism evidence="2 3">
    <name type="scientific">Dethiosulfatibacter aminovorans DSM 17477</name>
    <dbReference type="NCBI Taxonomy" id="1121476"/>
    <lineage>
        <taxon>Bacteria</taxon>
        <taxon>Bacillati</taxon>
        <taxon>Bacillota</taxon>
        <taxon>Tissierellia</taxon>
        <taxon>Dethiosulfatibacter</taxon>
    </lineage>
</organism>
<evidence type="ECO:0000259" key="1">
    <source>
        <dbReference type="Pfam" id="PF04961"/>
    </source>
</evidence>
<dbReference type="RefSeq" id="WP_245819960.1">
    <property type="nucleotide sequence ID" value="NZ_FQZL01000057.1"/>
</dbReference>
<evidence type="ECO:0000313" key="2">
    <source>
        <dbReference type="EMBL" id="SHJ89927.1"/>
    </source>
</evidence>
<proteinExistence type="predicted"/>
<dbReference type="SUPFAM" id="SSF101262">
    <property type="entry name" value="Methenyltetrahydrofolate cyclohydrolase-like"/>
    <property type="match status" value="1"/>
</dbReference>
<accession>A0A1M6N2J3</accession>
<protein>
    <submittedName>
        <fullName evidence="2">Formiminotetrahydrofolate cyclodeaminase</fullName>
    </submittedName>
</protein>
<dbReference type="AlphaFoldDB" id="A0A1M6N2J3"/>
<dbReference type="InterPro" id="IPR036178">
    <property type="entry name" value="Formintransfe-cycloase-like_sf"/>
</dbReference>
<reference evidence="2 3" key="1">
    <citation type="submission" date="2016-11" db="EMBL/GenBank/DDBJ databases">
        <authorList>
            <person name="Jaros S."/>
            <person name="Januszkiewicz K."/>
            <person name="Wedrychowicz H."/>
        </authorList>
    </citation>
    <scope>NUCLEOTIDE SEQUENCE [LARGE SCALE GENOMIC DNA]</scope>
    <source>
        <strain evidence="2 3">DSM 17477</strain>
    </source>
</reference>
<dbReference type="GO" id="GO:0003824">
    <property type="term" value="F:catalytic activity"/>
    <property type="evidence" value="ECO:0007669"/>
    <property type="project" value="InterPro"/>
</dbReference>
<feature type="domain" description="Cyclodeaminase/cyclohydrolase" evidence="1">
    <location>
        <begin position="11"/>
        <end position="182"/>
    </location>
</feature>
<keyword evidence="3" id="KW-1185">Reference proteome</keyword>
<dbReference type="InterPro" id="IPR007044">
    <property type="entry name" value="Cyclodeamin/CycHdrlase"/>
</dbReference>
<evidence type="ECO:0000313" key="3">
    <source>
        <dbReference type="Proteomes" id="UP000184052"/>
    </source>
</evidence>